<accession>A0A8S9UGV9</accession>
<proteinExistence type="predicted"/>
<dbReference type="EMBL" id="JAACNO010001769">
    <property type="protein sequence ID" value="KAF4137678.1"/>
    <property type="molecule type" value="Genomic_DNA"/>
</dbReference>
<name>A0A8S9UGV9_PHYIN</name>
<feature type="compositionally biased region" description="Basic and acidic residues" evidence="1">
    <location>
        <begin position="68"/>
        <end position="82"/>
    </location>
</feature>
<feature type="region of interest" description="Disordered" evidence="1">
    <location>
        <begin position="68"/>
        <end position="90"/>
    </location>
</feature>
<protein>
    <submittedName>
        <fullName evidence="2">Uncharacterized protein</fullName>
    </submittedName>
</protein>
<reference evidence="2" key="1">
    <citation type="submission" date="2020-03" db="EMBL/GenBank/DDBJ databases">
        <title>Hybrid Assembly of Korean Phytophthora infestans isolates.</title>
        <authorList>
            <person name="Prokchorchik M."/>
            <person name="Lee Y."/>
            <person name="Seo J."/>
            <person name="Cho J.-H."/>
            <person name="Park Y.-E."/>
            <person name="Jang D.-C."/>
            <person name="Im J.-S."/>
            <person name="Choi J.-G."/>
            <person name="Park H.-J."/>
            <person name="Lee G.-B."/>
            <person name="Lee Y.-G."/>
            <person name="Hong S.-Y."/>
            <person name="Cho K."/>
            <person name="Sohn K.H."/>
        </authorList>
    </citation>
    <scope>NUCLEOTIDE SEQUENCE</scope>
    <source>
        <strain evidence="2">KR_2_A2</strain>
    </source>
</reference>
<gene>
    <name evidence="2" type="ORF">GN958_ATG13130</name>
</gene>
<dbReference type="AlphaFoldDB" id="A0A8S9UGV9"/>
<organism evidence="2 3">
    <name type="scientific">Phytophthora infestans</name>
    <name type="common">Potato late blight agent</name>
    <name type="synonym">Botrytis infestans</name>
    <dbReference type="NCBI Taxonomy" id="4787"/>
    <lineage>
        <taxon>Eukaryota</taxon>
        <taxon>Sar</taxon>
        <taxon>Stramenopiles</taxon>
        <taxon>Oomycota</taxon>
        <taxon>Peronosporomycetes</taxon>
        <taxon>Peronosporales</taxon>
        <taxon>Peronosporaceae</taxon>
        <taxon>Phytophthora</taxon>
    </lineage>
</organism>
<evidence type="ECO:0000256" key="1">
    <source>
        <dbReference type="SAM" id="MobiDB-lite"/>
    </source>
</evidence>
<evidence type="ECO:0000313" key="2">
    <source>
        <dbReference type="EMBL" id="KAF4137678.1"/>
    </source>
</evidence>
<sequence>MKPYEGRVIEGFGNLRASGKGISNFEFPEDVGWAVHQALIKNKNRPIKPEFTPDDNVEVAQSDRARVVSDDVTRSSDDEHHIVGAPGSSNVQCTTQAGAKNAVLGTFGGSAQHVAEDTVHGPEQPGGPDIVESGRLDNVQASDPENSNLASLAGCFSATPTFHTAMLCKN</sequence>
<comment type="caution">
    <text evidence="2">The sequence shown here is derived from an EMBL/GenBank/DDBJ whole genome shotgun (WGS) entry which is preliminary data.</text>
</comment>
<evidence type="ECO:0000313" key="3">
    <source>
        <dbReference type="Proteomes" id="UP000704712"/>
    </source>
</evidence>
<dbReference type="Proteomes" id="UP000704712">
    <property type="component" value="Unassembled WGS sequence"/>
</dbReference>